<name>A0AAX1N614_9BACT</name>
<gene>
    <name evidence="2" type="ORF">KMW28_18800</name>
</gene>
<evidence type="ECO:0000256" key="1">
    <source>
        <dbReference type="SAM" id="Phobius"/>
    </source>
</evidence>
<reference evidence="2 3" key="1">
    <citation type="submission" date="2021-05" db="EMBL/GenBank/DDBJ databases">
        <title>Comparative genomic studies on the polysaccharide-degrading batcterial strains of the Flammeovirga genus.</title>
        <authorList>
            <person name="Zewei F."/>
            <person name="Zheng Z."/>
            <person name="Yu L."/>
            <person name="Ruyue G."/>
            <person name="Yanhong M."/>
            <person name="Yuanyuan C."/>
            <person name="Jingyan G."/>
            <person name="Wenjun H."/>
        </authorList>
    </citation>
    <scope>NUCLEOTIDE SEQUENCE [LARGE SCALE GENOMIC DNA]</scope>
    <source>
        <strain evidence="2 3">NBRC:100898</strain>
    </source>
</reference>
<dbReference type="AlphaFoldDB" id="A0AAX1N614"/>
<dbReference type="Proteomes" id="UP000678679">
    <property type="component" value="Chromosome 1"/>
</dbReference>
<evidence type="ECO:0000313" key="2">
    <source>
        <dbReference type="EMBL" id="QWG01670.1"/>
    </source>
</evidence>
<keyword evidence="1" id="KW-0812">Transmembrane</keyword>
<keyword evidence="3" id="KW-1185">Reference proteome</keyword>
<organism evidence="2 3">
    <name type="scientific">Flammeovirga yaeyamensis</name>
    <dbReference type="NCBI Taxonomy" id="367791"/>
    <lineage>
        <taxon>Bacteria</taxon>
        <taxon>Pseudomonadati</taxon>
        <taxon>Bacteroidota</taxon>
        <taxon>Cytophagia</taxon>
        <taxon>Cytophagales</taxon>
        <taxon>Flammeovirgaceae</taxon>
        <taxon>Flammeovirga</taxon>
    </lineage>
</organism>
<protein>
    <submittedName>
        <fullName evidence="2">Uncharacterized protein</fullName>
    </submittedName>
</protein>
<dbReference type="EMBL" id="CP076132">
    <property type="protein sequence ID" value="QWG01670.1"/>
    <property type="molecule type" value="Genomic_DNA"/>
</dbReference>
<keyword evidence="1" id="KW-0472">Membrane</keyword>
<sequence length="181" mass="20877">MNNLIIFGSVSFVMIVGISSYYIYNTIKQKNNNNRKSNFKKDVQNISVESITNKLNTYLEEVKLDSKKYFVSNKLVIAFNNQELDINYTNTIESKTVYDFGFTEDEINQALTFLHQKANKVANKNINKLKALSFLIDYNKVIGKKEGLQESNDTYNLASMNQEVFEQIENNLEKSINRLVG</sequence>
<feature type="transmembrane region" description="Helical" evidence="1">
    <location>
        <begin position="6"/>
        <end position="24"/>
    </location>
</feature>
<accession>A0AAX1N614</accession>
<proteinExistence type="predicted"/>
<keyword evidence="1" id="KW-1133">Transmembrane helix</keyword>
<dbReference type="KEGG" id="fya:KMW28_18800"/>
<evidence type="ECO:0000313" key="3">
    <source>
        <dbReference type="Proteomes" id="UP000678679"/>
    </source>
</evidence>
<dbReference type="RefSeq" id="WP_169666917.1">
    <property type="nucleotide sequence ID" value="NZ_CP076132.1"/>
</dbReference>